<name>A0A423I148_9PSED</name>
<protein>
    <submittedName>
        <fullName evidence="1">Uncharacterized protein</fullName>
    </submittedName>
</protein>
<dbReference type="Proteomes" id="UP000285636">
    <property type="component" value="Unassembled WGS sequence"/>
</dbReference>
<dbReference type="AlphaFoldDB" id="A0A423I148"/>
<dbReference type="EMBL" id="MOBK01000007">
    <property type="protein sequence ID" value="RON19143.1"/>
    <property type="molecule type" value="Genomic_DNA"/>
</dbReference>
<gene>
    <name evidence="1" type="ORF">BK660_19900</name>
</gene>
<reference evidence="1 2" key="1">
    <citation type="submission" date="2016-10" db="EMBL/GenBank/DDBJ databases">
        <title>Comparative genome analysis of multiple Pseudomonas spp. focuses on biocontrol and plant growth promoting traits.</title>
        <authorList>
            <person name="Tao X.-Y."/>
            <person name="Taylor C.G."/>
        </authorList>
    </citation>
    <scope>NUCLEOTIDE SEQUENCE [LARGE SCALE GENOMIC DNA]</scope>
    <source>
        <strain evidence="1 2">38D7</strain>
    </source>
</reference>
<sequence>MKDGGEAELRAKKNRLKKRFLCAGFGEAKTCASSTDTLTVLRLFTFFCRIKRSGCPVAGKPTAWFQFFTASHSDLTKATLSSRYVPGQPECLRMISSDEWKFGFSFSGFHSDRFFWI</sequence>
<organism evidence="1 2">
    <name type="scientific">Pseudomonas brassicacearum</name>
    <dbReference type="NCBI Taxonomy" id="930166"/>
    <lineage>
        <taxon>Bacteria</taxon>
        <taxon>Pseudomonadati</taxon>
        <taxon>Pseudomonadota</taxon>
        <taxon>Gammaproteobacteria</taxon>
        <taxon>Pseudomonadales</taxon>
        <taxon>Pseudomonadaceae</taxon>
        <taxon>Pseudomonas</taxon>
    </lineage>
</organism>
<accession>A0A423I148</accession>
<proteinExistence type="predicted"/>
<evidence type="ECO:0000313" key="1">
    <source>
        <dbReference type="EMBL" id="RON19143.1"/>
    </source>
</evidence>
<comment type="caution">
    <text evidence="1">The sequence shown here is derived from an EMBL/GenBank/DDBJ whole genome shotgun (WGS) entry which is preliminary data.</text>
</comment>
<evidence type="ECO:0000313" key="2">
    <source>
        <dbReference type="Proteomes" id="UP000285636"/>
    </source>
</evidence>